<feature type="transmembrane region" description="Helical" evidence="1">
    <location>
        <begin position="92"/>
        <end position="109"/>
    </location>
</feature>
<evidence type="ECO:0000313" key="2">
    <source>
        <dbReference type="EMBL" id="WIY26274.1"/>
    </source>
</evidence>
<evidence type="ECO:0000256" key="1">
    <source>
        <dbReference type="SAM" id="Phobius"/>
    </source>
</evidence>
<feature type="transmembrane region" description="Helical" evidence="1">
    <location>
        <begin position="68"/>
        <end position="87"/>
    </location>
</feature>
<gene>
    <name evidence="2" type="ORF">QPJ95_04940</name>
</gene>
<reference evidence="2 3" key="1">
    <citation type="submission" date="2023-06" db="EMBL/GenBank/DDBJ databases">
        <title>Parasedimentitalea psychrophila sp. nov., a psychrophilic bacterium isolated from deep-sea sediment.</title>
        <authorList>
            <person name="Li A."/>
        </authorList>
    </citation>
    <scope>NUCLEOTIDE SEQUENCE [LARGE SCALE GENOMIC DNA]</scope>
    <source>
        <strain evidence="2 3">QS115</strain>
    </source>
</reference>
<keyword evidence="1" id="KW-0812">Transmembrane</keyword>
<sequence length="110" mass="11613">MSQFDSLTLWTVILGLALGSFTLRFAFLALMGDRALPAWLMRHLRYTAVAILPALVTPLVVWPSATNGSLSLPHLAAALIALAVGYLSKNIFAAMGTGALALYGLTVLIG</sequence>
<dbReference type="Proteomes" id="UP001238334">
    <property type="component" value="Chromosome"/>
</dbReference>
<keyword evidence="1" id="KW-0472">Membrane</keyword>
<feature type="transmembrane region" description="Helical" evidence="1">
    <location>
        <begin position="12"/>
        <end position="32"/>
    </location>
</feature>
<evidence type="ECO:0000313" key="3">
    <source>
        <dbReference type="Proteomes" id="UP001238334"/>
    </source>
</evidence>
<protein>
    <submittedName>
        <fullName evidence="2">AzlD domain-containing protein</fullName>
    </submittedName>
</protein>
<proteinExistence type="predicted"/>
<keyword evidence="3" id="KW-1185">Reference proteome</keyword>
<dbReference type="RefSeq" id="WP_270918535.1">
    <property type="nucleotide sequence ID" value="NZ_CP127247.1"/>
</dbReference>
<dbReference type="AlphaFoldDB" id="A0A9Y2L1F5"/>
<dbReference type="Pfam" id="PF05437">
    <property type="entry name" value="AzlD"/>
    <property type="match status" value="1"/>
</dbReference>
<name>A0A9Y2L1F5_9RHOB</name>
<dbReference type="KEGG" id="ppso:QPJ95_04940"/>
<accession>A0A9Y2L1F5</accession>
<feature type="transmembrane region" description="Helical" evidence="1">
    <location>
        <begin position="44"/>
        <end position="62"/>
    </location>
</feature>
<dbReference type="EMBL" id="CP127247">
    <property type="protein sequence ID" value="WIY26274.1"/>
    <property type="molecule type" value="Genomic_DNA"/>
</dbReference>
<dbReference type="InterPro" id="IPR008407">
    <property type="entry name" value="Brnchd-chn_aa_trnsp_AzlD"/>
</dbReference>
<keyword evidence="1" id="KW-1133">Transmembrane helix</keyword>
<organism evidence="2 3">
    <name type="scientific">Parasedimentitalea psychrophila</name>
    <dbReference type="NCBI Taxonomy" id="2997337"/>
    <lineage>
        <taxon>Bacteria</taxon>
        <taxon>Pseudomonadati</taxon>
        <taxon>Pseudomonadota</taxon>
        <taxon>Alphaproteobacteria</taxon>
        <taxon>Rhodobacterales</taxon>
        <taxon>Paracoccaceae</taxon>
        <taxon>Parasedimentitalea</taxon>
    </lineage>
</organism>